<dbReference type="Proteomes" id="UP000440367">
    <property type="component" value="Unassembled WGS sequence"/>
</dbReference>
<evidence type="ECO:0000313" key="5">
    <source>
        <dbReference type="EMBL" id="KAE9159390.1"/>
    </source>
</evidence>
<protein>
    <submittedName>
        <fullName evidence="2">Uncharacterized protein</fullName>
    </submittedName>
</protein>
<dbReference type="EMBL" id="QXFX01001599">
    <property type="protein sequence ID" value="KAE9087669.1"/>
    <property type="molecule type" value="Genomic_DNA"/>
</dbReference>
<evidence type="ECO:0000256" key="1">
    <source>
        <dbReference type="SAM" id="MobiDB-lite"/>
    </source>
</evidence>
<dbReference type="EMBL" id="QXGC01009612">
    <property type="protein sequence ID" value="KAE9157470.1"/>
    <property type="molecule type" value="Genomic_DNA"/>
</dbReference>
<feature type="region of interest" description="Disordered" evidence="1">
    <location>
        <begin position="1"/>
        <end position="20"/>
    </location>
</feature>
<evidence type="ECO:0000313" key="2">
    <source>
        <dbReference type="EMBL" id="KAE9057558.1"/>
    </source>
</evidence>
<keyword evidence="7" id="KW-1185">Reference proteome</keyword>
<evidence type="ECO:0000313" key="9">
    <source>
        <dbReference type="Proteomes" id="UP000441208"/>
    </source>
</evidence>
<evidence type="ECO:0000313" key="11">
    <source>
        <dbReference type="Proteomes" id="UP000488956"/>
    </source>
</evidence>
<evidence type="ECO:0000313" key="10">
    <source>
        <dbReference type="Proteomes" id="UP000476176"/>
    </source>
</evidence>
<dbReference type="Proteomes" id="UP000488956">
    <property type="component" value="Unassembled WGS sequence"/>
</dbReference>
<dbReference type="EMBL" id="QXGD01008331">
    <property type="protein sequence ID" value="KAE9159390.1"/>
    <property type="molecule type" value="Genomic_DNA"/>
</dbReference>
<gene>
    <name evidence="5" type="ORF">PF002_g32869</name>
    <name evidence="4" type="ORF">PF004_g32206</name>
    <name evidence="6" type="ORF">PF005_g5687</name>
    <name evidence="2" type="ORF">PF007_g31609</name>
    <name evidence="3" type="ORF">PF010_g19651</name>
</gene>
<evidence type="ECO:0000313" key="3">
    <source>
        <dbReference type="EMBL" id="KAE9087669.1"/>
    </source>
</evidence>
<evidence type="ECO:0000313" key="7">
    <source>
        <dbReference type="Proteomes" id="UP000433483"/>
    </source>
</evidence>
<comment type="caution">
    <text evidence="2">The sequence shown here is derived from an EMBL/GenBank/DDBJ whole genome shotgun (WGS) entry which is preliminary data.</text>
</comment>
<accession>A0A6A3PMX4</accession>
<dbReference type="EMBL" id="QXFZ01007043">
    <property type="protein sequence ID" value="KAE9057558.1"/>
    <property type="molecule type" value="Genomic_DNA"/>
</dbReference>
<sequence length="75" mass="8191">MSWTVSTSSSLASLTDLTSTSASCCRVHSRFTLGVIDGLLSPCKMVVLTTCTSGLTTRRLSRGRTKWRHETLALR</sequence>
<organism evidence="2 9">
    <name type="scientific">Phytophthora fragariae</name>
    <dbReference type="NCBI Taxonomy" id="53985"/>
    <lineage>
        <taxon>Eukaryota</taxon>
        <taxon>Sar</taxon>
        <taxon>Stramenopiles</taxon>
        <taxon>Oomycota</taxon>
        <taxon>Peronosporomycetes</taxon>
        <taxon>Peronosporales</taxon>
        <taxon>Peronosporaceae</taxon>
        <taxon>Phytophthora</taxon>
    </lineage>
</organism>
<proteinExistence type="predicted"/>
<evidence type="ECO:0000313" key="4">
    <source>
        <dbReference type="EMBL" id="KAE9157470.1"/>
    </source>
</evidence>
<name>A0A6A3PMX4_9STRA</name>
<evidence type="ECO:0000313" key="8">
    <source>
        <dbReference type="Proteomes" id="UP000440367"/>
    </source>
</evidence>
<dbReference type="Proteomes" id="UP000441208">
    <property type="component" value="Unassembled WGS sequence"/>
</dbReference>
<dbReference type="Proteomes" id="UP000476176">
    <property type="component" value="Unassembled WGS sequence"/>
</dbReference>
<dbReference type="AlphaFoldDB" id="A0A6A3PMX4"/>
<evidence type="ECO:0000313" key="6">
    <source>
        <dbReference type="EMBL" id="KAE9225054.1"/>
    </source>
</evidence>
<dbReference type="EMBL" id="QXGB01000200">
    <property type="protein sequence ID" value="KAE9225054.1"/>
    <property type="molecule type" value="Genomic_DNA"/>
</dbReference>
<reference evidence="7 8" key="1">
    <citation type="submission" date="2018-08" db="EMBL/GenBank/DDBJ databases">
        <title>Genomic investigation of the strawberry pathogen Phytophthora fragariae indicates pathogenicity is determined by transcriptional variation in three key races.</title>
        <authorList>
            <person name="Adams T.M."/>
            <person name="Armitage A.D."/>
            <person name="Sobczyk M.K."/>
            <person name="Bates H.J."/>
            <person name="Dunwell J.M."/>
            <person name="Nellist C.F."/>
            <person name="Harrison R.J."/>
        </authorList>
    </citation>
    <scope>NUCLEOTIDE SEQUENCE [LARGE SCALE GENOMIC DNA]</scope>
    <source>
        <strain evidence="5 8">BC-1</strain>
        <strain evidence="4 10">BC-23</strain>
        <strain evidence="6 7">NOV-27</strain>
        <strain evidence="2 9">NOV-71</strain>
        <strain evidence="3 11">ONT-3</strain>
    </source>
</reference>
<dbReference type="Proteomes" id="UP000433483">
    <property type="component" value="Unassembled WGS sequence"/>
</dbReference>